<keyword evidence="2" id="KW-1185">Reference proteome</keyword>
<sequence>MPKGPITRPTPLAHPNLAAIKSPSPISNNSLESSVLHRENCHRLEYLVERQKQLCLLSEKMIQGCHVKKIANAYQIKETITREKPLTKTCSICNYIWASMSVEMELSNPDMWSRRGVRYRTLLTIYSYRATELCPVSRVCRENRTTCYGNIA</sequence>
<evidence type="ECO:0000313" key="1">
    <source>
        <dbReference type="EMBL" id="GBP35660.1"/>
    </source>
</evidence>
<comment type="caution">
    <text evidence="1">The sequence shown here is derived from an EMBL/GenBank/DDBJ whole genome shotgun (WGS) entry which is preliminary data.</text>
</comment>
<organism evidence="1 2">
    <name type="scientific">Eumeta variegata</name>
    <name type="common">Bagworm moth</name>
    <name type="synonym">Eumeta japonica</name>
    <dbReference type="NCBI Taxonomy" id="151549"/>
    <lineage>
        <taxon>Eukaryota</taxon>
        <taxon>Metazoa</taxon>
        <taxon>Ecdysozoa</taxon>
        <taxon>Arthropoda</taxon>
        <taxon>Hexapoda</taxon>
        <taxon>Insecta</taxon>
        <taxon>Pterygota</taxon>
        <taxon>Neoptera</taxon>
        <taxon>Endopterygota</taxon>
        <taxon>Lepidoptera</taxon>
        <taxon>Glossata</taxon>
        <taxon>Ditrysia</taxon>
        <taxon>Tineoidea</taxon>
        <taxon>Psychidae</taxon>
        <taxon>Oiketicinae</taxon>
        <taxon>Eumeta</taxon>
    </lineage>
</organism>
<dbReference type="AlphaFoldDB" id="A0A4C1VAW0"/>
<dbReference type="Proteomes" id="UP000299102">
    <property type="component" value="Unassembled WGS sequence"/>
</dbReference>
<protein>
    <submittedName>
        <fullName evidence="1">Uncharacterized protein</fullName>
    </submittedName>
</protein>
<accession>A0A4C1VAW0</accession>
<dbReference type="EMBL" id="BGZK01000307">
    <property type="protein sequence ID" value="GBP35660.1"/>
    <property type="molecule type" value="Genomic_DNA"/>
</dbReference>
<reference evidence="1 2" key="1">
    <citation type="journal article" date="2019" name="Commun. Biol.">
        <title>The bagworm genome reveals a unique fibroin gene that provides high tensile strength.</title>
        <authorList>
            <person name="Kono N."/>
            <person name="Nakamura H."/>
            <person name="Ohtoshi R."/>
            <person name="Tomita M."/>
            <person name="Numata K."/>
            <person name="Arakawa K."/>
        </authorList>
    </citation>
    <scope>NUCLEOTIDE SEQUENCE [LARGE SCALE GENOMIC DNA]</scope>
</reference>
<evidence type="ECO:0000313" key="2">
    <source>
        <dbReference type="Proteomes" id="UP000299102"/>
    </source>
</evidence>
<name>A0A4C1VAW0_EUMVA</name>
<proteinExistence type="predicted"/>
<gene>
    <name evidence="1" type="ORF">EVAR_74985_1</name>
</gene>